<keyword evidence="2" id="KW-0521">NADP</keyword>
<dbReference type="PANTHER" id="PTHR42748">
    <property type="entry name" value="NITROGEN METABOLITE REPRESSION PROTEIN NMRA FAMILY MEMBER"/>
    <property type="match status" value="1"/>
</dbReference>
<dbReference type="SUPFAM" id="SSF51735">
    <property type="entry name" value="NAD(P)-binding Rossmann-fold domains"/>
    <property type="match status" value="1"/>
</dbReference>
<name>A0ABW6WKT1_9ACTN</name>
<evidence type="ECO:0000256" key="1">
    <source>
        <dbReference type="ARBA" id="ARBA00006328"/>
    </source>
</evidence>
<sequence length="323" mass="34959">MTEKKIIAVVGATGSQGGGLARAILDDPNGPFTLRAITRDVHAPRARELAARGAEVVEADLDDEASVRRAFDGAYGAFVVTNFWAQLTPEQEAARSRAQMEKDQAEIAARAAKAAGLKHVVWSTLEDTRPHFEHADSSAPTLEGGYKVPHFDAKGEANAYFTAQGVPTTFLETTFYYESLLQGQGPIRDENGELVLTLAMGDSPLSLVAVEDIGRTAYGIFLAGSRYVGRTVGLAGAHYTGAELADLLTTVLGEKVSYRPLTHDQVRASGFPIADEIAGTFQFYTEAADSFVAHRDLDAIRKINPRLKPLEEWLTEHRDQLAA</sequence>
<dbReference type="Gene3D" id="3.40.50.720">
    <property type="entry name" value="NAD(P)-binding Rossmann-like Domain"/>
    <property type="match status" value="1"/>
</dbReference>
<dbReference type="CDD" id="cd05251">
    <property type="entry name" value="NmrA_like_SDR_a"/>
    <property type="match status" value="1"/>
</dbReference>
<keyword evidence="5" id="KW-1185">Reference proteome</keyword>
<dbReference type="Gene3D" id="3.90.25.10">
    <property type="entry name" value="UDP-galactose 4-epimerase, domain 1"/>
    <property type="match status" value="1"/>
</dbReference>
<evidence type="ECO:0000313" key="5">
    <source>
        <dbReference type="Proteomes" id="UP001602245"/>
    </source>
</evidence>
<evidence type="ECO:0000259" key="3">
    <source>
        <dbReference type="Pfam" id="PF05368"/>
    </source>
</evidence>
<dbReference type="InterPro" id="IPR036291">
    <property type="entry name" value="NAD(P)-bd_dom_sf"/>
</dbReference>
<evidence type="ECO:0000256" key="2">
    <source>
        <dbReference type="ARBA" id="ARBA00022857"/>
    </source>
</evidence>
<comment type="caution">
    <text evidence="4">The sequence shown here is derived from an EMBL/GenBank/DDBJ whole genome shotgun (WGS) entry which is preliminary data.</text>
</comment>
<dbReference type="PANTHER" id="PTHR42748:SF7">
    <property type="entry name" value="NMRA LIKE REDOX SENSOR 1-RELATED"/>
    <property type="match status" value="1"/>
</dbReference>
<dbReference type="EMBL" id="JBIAZU010000005">
    <property type="protein sequence ID" value="MFF5293264.1"/>
    <property type="molecule type" value="Genomic_DNA"/>
</dbReference>
<proteinExistence type="inferred from homology"/>
<dbReference type="InterPro" id="IPR051164">
    <property type="entry name" value="NmrA-like_oxidored"/>
</dbReference>
<comment type="similarity">
    <text evidence="1">Belongs to the NmrA-type oxidoreductase family.</text>
</comment>
<dbReference type="InterPro" id="IPR008030">
    <property type="entry name" value="NmrA-like"/>
</dbReference>
<feature type="domain" description="NmrA-like" evidence="3">
    <location>
        <begin position="3"/>
        <end position="314"/>
    </location>
</feature>
<gene>
    <name evidence="4" type="ORF">ACFY35_27850</name>
</gene>
<evidence type="ECO:0000313" key="4">
    <source>
        <dbReference type="EMBL" id="MFF5293264.1"/>
    </source>
</evidence>
<dbReference type="RefSeq" id="WP_020517820.1">
    <property type="nucleotide sequence ID" value="NZ_JBIAZU010000005.1"/>
</dbReference>
<protein>
    <submittedName>
        <fullName evidence="4">NmrA/HSCARG family protein</fullName>
    </submittedName>
</protein>
<dbReference type="Pfam" id="PF05368">
    <property type="entry name" value="NmrA"/>
    <property type="match status" value="1"/>
</dbReference>
<reference evidence="4 5" key="1">
    <citation type="submission" date="2024-10" db="EMBL/GenBank/DDBJ databases">
        <title>The Natural Products Discovery Center: Release of the First 8490 Sequenced Strains for Exploring Actinobacteria Biosynthetic Diversity.</title>
        <authorList>
            <person name="Kalkreuter E."/>
            <person name="Kautsar S.A."/>
            <person name="Yang D."/>
            <person name="Bader C.D."/>
            <person name="Teijaro C.N."/>
            <person name="Fluegel L."/>
            <person name="Davis C.M."/>
            <person name="Simpson J.R."/>
            <person name="Lauterbach L."/>
            <person name="Steele A.D."/>
            <person name="Gui C."/>
            <person name="Meng S."/>
            <person name="Li G."/>
            <person name="Viehrig K."/>
            <person name="Ye F."/>
            <person name="Su P."/>
            <person name="Kiefer A.F."/>
            <person name="Nichols A."/>
            <person name="Cepeda A.J."/>
            <person name="Yan W."/>
            <person name="Fan B."/>
            <person name="Jiang Y."/>
            <person name="Adhikari A."/>
            <person name="Zheng C.-J."/>
            <person name="Schuster L."/>
            <person name="Cowan T.M."/>
            <person name="Smanski M.J."/>
            <person name="Chevrette M.G."/>
            <person name="De Carvalho L.P.S."/>
            <person name="Shen B."/>
        </authorList>
    </citation>
    <scope>NUCLEOTIDE SEQUENCE [LARGE SCALE GENOMIC DNA]</scope>
    <source>
        <strain evidence="4 5">NPDC000087</strain>
    </source>
</reference>
<organism evidence="4 5">
    <name type="scientific">Paractinoplanes globisporus</name>
    <dbReference type="NCBI Taxonomy" id="113565"/>
    <lineage>
        <taxon>Bacteria</taxon>
        <taxon>Bacillati</taxon>
        <taxon>Actinomycetota</taxon>
        <taxon>Actinomycetes</taxon>
        <taxon>Micromonosporales</taxon>
        <taxon>Micromonosporaceae</taxon>
        <taxon>Paractinoplanes</taxon>
    </lineage>
</organism>
<accession>A0ABW6WKT1</accession>
<dbReference type="Proteomes" id="UP001602245">
    <property type="component" value="Unassembled WGS sequence"/>
</dbReference>